<feature type="compositionally biased region" description="Basic and acidic residues" evidence="1">
    <location>
        <begin position="236"/>
        <end position="249"/>
    </location>
</feature>
<feature type="compositionally biased region" description="Low complexity" evidence="1">
    <location>
        <begin position="218"/>
        <end position="235"/>
    </location>
</feature>
<dbReference type="EMBL" id="CADCVU010000200">
    <property type="protein sequence ID" value="CAA9517749.1"/>
    <property type="molecule type" value="Genomic_DNA"/>
</dbReference>
<dbReference type="AlphaFoldDB" id="A0A6J4TB41"/>
<feature type="compositionally biased region" description="Basic residues" evidence="1">
    <location>
        <begin position="429"/>
        <end position="442"/>
    </location>
</feature>
<accession>A0A6J4TB41</accession>
<evidence type="ECO:0000313" key="2">
    <source>
        <dbReference type="EMBL" id="CAA9517749.1"/>
    </source>
</evidence>
<organism evidence="2">
    <name type="scientific">uncultured Solirubrobacterales bacterium</name>
    <dbReference type="NCBI Taxonomy" id="768556"/>
    <lineage>
        <taxon>Bacteria</taxon>
        <taxon>Bacillati</taxon>
        <taxon>Actinomycetota</taxon>
        <taxon>Thermoleophilia</taxon>
        <taxon>Solirubrobacterales</taxon>
        <taxon>environmental samples</taxon>
    </lineage>
</organism>
<feature type="compositionally biased region" description="Basic and acidic residues" evidence="1">
    <location>
        <begin position="492"/>
        <end position="509"/>
    </location>
</feature>
<feature type="compositionally biased region" description="Basic residues" evidence="1">
    <location>
        <begin position="472"/>
        <end position="491"/>
    </location>
</feature>
<evidence type="ECO:0000256" key="1">
    <source>
        <dbReference type="SAM" id="MobiDB-lite"/>
    </source>
</evidence>
<feature type="non-terminal residue" evidence="2">
    <location>
        <position position="539"/>
    </location>
</feature>
<feature type="compositionally biased region" description="Basic residues" evidence="1">
    <location>
        <begin position="204"/>
        <end position="217"/>
    </location>
</feature>
<feature type="compositionally biased region" description="Basic and acidic residues" evidence="1">
    <location>
        <begin position="131"/>
        <end position="146"/>
    </location>
</feature>
<feature type="compositionally biased region" description="Basic residues" evidence="1">
    <location>
        <begin position="1"/>
        <end position="11"/>
    </location>
</feature>
<feature type="region of interest" description="Disordered" evidence="1">
    <location>
        <begin position="1"/>
        <end position="321"/>
    </location>
</feature>
<feature type="compositionally biased region" description="Basic residues" evidence="1">
    <location>
        <begin position="270"/>
        <end position="282"/>
    </location>
</feature>
<feature type="compositionally biased region" description="Basic residues" evidence="1">
    <location>
        <begin position="529"/>
        <end position="539"/>
    </location>
</feature>
<feature type="non-terminal residue" evidence="2">
    <location>
        <position position="1"/>
    </location>
</feature>
<protein>
    <submittedName>
        <fullName evidence="2">UDP-N-acetylmuramic acid hydroxylase</fullName>
    </submittedName>
</protein>
<feature type="compositionally biased region" description="Low complexity" evidence="1">
    <location>
        <begin position="66"/>
        <end position="94"/>
    </location>
</feature>
<name>A0A6J4TB41_9ACTN</name>
<reference evidence="2" key="1">
    <citation type="submission" date="2020-02" db="EMBL/GenBank/DDBJ databases">
        <authorList>
            <person name="Meier V. D."/>
        </authorList>
    </citation>
    <scope>NUCLEOTIDE SEQUENCE</scope>
    <source>
        <strain evidence="2">AVDCRST_MAG45</strain>
    </source>
</reference>
<proteinExistence type="predicted"/>
<gene>
    <name evidence="2" type="ORF">AVDCRST_MAG45-2304</name>
</gene>
<feature type="region of interest" description="Disordered" evidence="1">
    <location>
        <begin position="426"/>
        <end position="539"/>
    </location>
</feature>
<sequence length="539" mass="59553">ARHLRRPRRAVRRDPPRVGSVRPVVQRGLLRGVVSVSQQSGDRPRADRQPDLPLPLAPAPRPLRPALPARARLQGDDGPAARLPAAADGAGPARARVHPVRPYAEPRAAGARRAHRHHRRRRRAHRRAARRLGDDPRRRRDPHLQPERLAAARSRRPERARSLRRALPPVLGRDLVPDGLPLPRGQEGGARAQEAREPAPARPALRRAGRRRLRHSLRGAAVLPRRRPLPLQRLRPGPDQHLPRSDRVPRVPGRARSRGRPRADPGQHGGLRRRRVHGRPSRLRGGGPRDLHRQACLSRGLPGARAGRDRRGQGRVAARAGRHRRLAARLVRALARAGGHDLHRGQRAAPARLRRAGHGGRLPAAAGVCMARRGMGVPHRRRPGPDRELHRQPLRGLDQPALPVVSLRGRAPRPVQRVRLQLLQDPHRGAHPVRRGLLRRAVPRPADVGVRRLPGPAPLPPSQGRPDPLRRGGGRHPHLHPPRLAVRARHRALPDLRRPPAAQRADHPRAGGQGGRLARGGGRRGGAPRPRRARGLVAL</sequence>
<feature type="compositionally biased region" description="Pro residues" evidence="1">
    <location>
        <begin position="52"/>
        <end position="65"/>
    </location>
</feature>
<feature type="compositionally biased region" description="Gly residues" evidence="1">
    <location>
        <begin position="511"/>
        <end position="525"/>
    </location>
</feature>
<feature type="compositionally biased region" description="Basic residues" evidence="1">
    <location>
        <begin position="110"/>
        <end position="130"/>
    </location>
</feature>